<evidence type="ECO:0000313" key="2">
    <source>
        <dbReference type="EMBL" id="KIK44965.1"/>
    </source>
</evidence>
<dbReference type="Proteomes" id="UP000054485">
    <property type="component" value="Unassembled WGS sequence"/>
</dbReference>
<dbReference type="STRING" id="930992.A0A0D0A4G3"/>
<organism evidence="2 3">
    <name type="scientific">Suillus luteus UH-Slu-Lm8-n1</name>
    <dbReference type="NCBI Taxonomy" id="930992"/>
    <lineage>
        <taxon>Eukaryota</taxon>
        <taxon>Fungi</taxon>
        <taxon>Dikarya</taxon>
        <taxon>Basidiomycota</taxon>
        <taxon>Agaricomycotina</taxon>
        <taxon>Agaricomycetes</taxon>
        <taxon>Agaricomycetidae</taxon>
        <taxon>Boletales</taxon>
        <taxon>Suillineae</taxon>
        <taxon>Suillaceae</taxon>
        <taxon>Suillus</taxon>
    </lineage>
</organism>
<dbReference type="OrthoDB" id="2690529at2759"/>
<sequence length="220" mass="24116">MIYIYDPPPDILSSVRPVQEAQLKTTKNADLLNSDATPRAARRKPVIIPVPRTPRPPPTIQPKQPFIRYLRKLLGGPPIRNDESRNPLDFPATSPLPRSLSAQAITQGHSDTNSRENSRSTPPTTQSSATTTFKARLHHLSTWWPVRASHPSPPIVAVPYAQGKERNIAGGAPKRNEDLVSDEEQFPSRPTSPNPVSQQPPAPAPVTTEEHGSGRLCGCF</sequence>
<reference evidence="3" key="2">
    <citation type="submission" date="2015-01" db="EMBL/GenBank/DDBJ databases">
        <title>Evolutionary Origins and Diversification of the Mycorrhizal Mutualists.</title>
        <authorList>
            <consortium name="DOE Joint Genome Institute"/>
            <consortium name="Mycorrhizal Genomics Consortium"/>
            <person name="Kohler A."/>
            <person name="Kuo A."/>
            <person name="Nagy L.G."/>
            <person name="Floudas D."/>
            <person name="Copeland A."/>
            <person name="Barry K.W."/>
            <person name="Cichocki N."/>
            <person name="Veneault-Fourrey C."/>
            <person name="LaButti K."/>
            <person name="Lindquist E.A."/>
            <person name="Lipzen A."/>
            <person name="Lundell T."/>
            <person name="Morin E."/>
            <person name="Murat C."/>
            <person name="Riley R."/>
            <person name="Ohm R."/>
            <person name="Sun H."/>
            <person name="Tunlid A."/>
            <person name="Henrissat B."/>
            <person name="Grigoriev I.V."/>
            <person name="Hibbett D.S."/>
            <person name="Martin F."/>
        </authorList>
    </citation>
    <scope>NUCLEOTIDE SEQUENCE [LARGE SCALE GENOMIC DNA]</scope>
    <source>
        <strain evidence="3">UH-Slu-Lm8-n1</strain>
    </source>
</reference>
<keyword evidence="3" id="KW-1185">Reference proteome</keyword>
<feature type="region of interest" description="Disordered" evidence="1">
    <location>
        <begin position="77"/>
        <end position="131"/>
    </location>
</feature>
<dbReference type="AlphaFoldDB" id="A0A0D0A4G3"/>
<dbReference type="EMBL" id="KN835181">
    <property type="protein sequence ID" value="KIK44965.1"/>
    <property type="molecule type" value="Genomic_DNA"/>
</dbReference>
<gene>
    <name evidence="2" type="ORF">CY34DRAFT_802197</name>
</gene>
<protein>
    <submittedName>
        <fullName evidence="2">Uncharacterized protein</fullName>
    </submittedName>
</protein>
<dbReference type="HOGENOM" id="CLU_1138639_0_0_1"/>
<dbReference type="InParanoid" id="A0A0D0A4G3"/>
<proteinExistence type="predicted"/>
<feature type="compositionally biased region" description="Pro residues" evidence="1">
    <location>
        <begin position="190"/>
        <end position="204"/>
    </location>
</feature>
<feature type="compositionally biased region" description="Polar residues" evidence="1">
    <location>
        <begin position="100"/>
        <end position="111"/>
    </location>
</feature>
<accession>A0A0D0A4G3</accession>
<name>A0A0D0A4G3_9AGAM</name>
<evidence type="ECO:0000313" key="3">
    <source>
        <dbReference type="Proteomes" id="UP000054485"/>
    </source>
</evidence>
<feature type="region of interest" description="Disordered" evidence="1">
    <location>
        <begin position="167"/>
        <end position="220"/>
    </location>
</feature>
<feature type="compositionally biased region" description="Low complexity" evidence="1">
    <location>
        <begin position="119"/>
        <end position="131"/>
    </location>
</feature>
<reference evidence="2 3" key="1">
    <citation type="submission" date="2014-04" db="EMBL/GenBank/DDBJ databases">
        <authorList>
            <consortium name="DOE Joint Genome Institute"/>
            <person name="Kuo A."/>
            <person name="Ruytinx J."/>
            <person name="Rineau F."/>
            <person name="Colpaert J."/>
            <person name="Kohler A."/>
            <person name="Nagy L.G."/>
            <person name="Floudas D."/>
            <person name="Copeland A."/>
            <person name="Barry K.W."/>
            <person name="Cichocki N."/>
            <person name="Veneault-Fourrey C."/>
            <person name="LaButti K."/>
            <person name="Lindquist E.A."/>
            <person name="Lipzen A."/>
            <person name="Lundell T."/>
            <person name="Morin E."/>
            <person name="Murat C."/>
            <person name="Sun H."/>
            <person name="Tunlid A."/>
            <person name="Henrissat B."/>
            <person name="Grigoriev I.V."/>
            <person name="Hibbett D.S."/>
            <person name="Martin F."/>
            <person name="Nordberg H.P."/>
            <person name="Cantor M.N."/>
            <person name="Hua S.X."/>
        </authorList>
    </citation>
    <scope>NUCLEOTIDE SEQUENCE [LARGE SCALE GENOMIC DNA]</scope>
    <source>
        <strain evidence="2 3">UH-Slu-Lm8-n1</strain>
    </source>
</reference>
<evidence type="ECO:0000256" key="1">
    <source>
        <dbReference type="SAM" id="MobiDB-lite"/>
    </source>
</evidence>